<accession>A0A3S9J7G9</accession>
<comment type="subunit">
    <text evidence="5">NDH-1 is composed of 13 different subunits. Subunits NuoA, H, J, K, L, M, N constitute the membrane sector of the complex.</text>
</comment>
<feature type="transmembrane region" description="Helical" evidence="5">
    <location>
        <begin position="292"/>
        <end position="311"/>
    </location>
</feature>
<reference evidence="8 9" key="1">
    <citation type="journal article" date="2018" name="Genome Biol. Evol.">
        <title>Partnering With a Pest: Genomes of Hemlock Woolly Adelgid Symbionts Reveal Atypical Nutritional Provisioning Patterns in Dual-Obligate Bacteria.</title>
        <authorList>
            <person name="Weglarz K.M."/>
            <person name="Havill N.P."/>
            <person name="Burke G.R."/>
            <person name="von Dohlen C.D."/>
        </authorList>
    </citation>
    <scope>NUCLEOTIDE SEQUENCE [LARGE SCALE GENOMIC DNA]</scope>
    <source>
        <strain evidence="8">ENA</strain>
    </source>
</reference>
<sequence length="476" mass="55265">MEIFSLELLTLIPIIIIELTIVILILLIIFKRSNLISLIITNIGLISVIPSIFFIKKMDAFYLDYYLYFDNYAFFYISLLILSSFSTCIFSYYWLKKYKYYKEEFYLLILISTLGGIVVVSTMYLHIVFIGLELLSLPIFGLINFSYNEKKSLNASIKYTILSLTSSSLILFGLSLIYIKIKSLDMSSLILEDFYSSFLALGFIIFSSGLFFKLSLVPFNLWTPDIYKKLSLPILSFLSSNNKIVFFALLTRMILYLPDYYMHIRLLFMIVSCASMIFGSLMIITQKNINKIIGYSSISQIGYLMSVFYIIKTKISSQIICVFIINYVLSNLGIFSIISIISNKFNIKNFSNIKIYKGLFWRFPIMGYAMTIMFMSLAGLPITLGFLGKFYIIFASLNTKLWWLTFSIIISSVISIYAYLKIIINLYDTGKNKFLNKYNNDYQIFSKIIFLLCFFLIILLGIYPEILINESKHIRY</sequence>
<evidence type="ECO:0000259" key="7">
    <source>
        <dbReference type="Pfam" id="PF00361"/>
    </source>
</evidence>
<dbReference type="GO" id="GO:0048038">
    <property type="term" value="F:quinone binding"/>
    <property type="evidence" value="ECO:0007669"/>
    <property type="project" value="UniProtKB-KW"/>
</dbReference>
<dbReference type="GO" id="GO:0005886">
    <property type="term" value="C:plasma membrane"/>
    <property type="evidence" value="ECO:0007669"/>
    <property type="project" value="UniProtKB-SubCell"/>
</dbReference>
<keyword evidence="2 5" id="KW-0812">Transmembrane</keyword>
<dbReference type="GO" id="GO:0008137">
    <property type="term" value="F:NADH dehydrogenase (ubiquinone) activity"/>
    <property type="evidence" value="ECO:0007669"/>
    <property type="project" value="InterPro"/>
</dbReference>
<keyword evidence="5" id="KW-0520">NAD</keyword>
<dbReference type="GO" id="GO:0050136">
    <property type="term" value="F:NADH dehydrogenase (quinone) (non-electrogenic) activity"/>
    <property type="evidence" value="ECO:0007669"/>
    <property type="project" value="UniProtKB-UniRule"/>
</dbReference>
<keyword evidence="5" id="KW-0813">Transport</keyword>
<evidence type="ECO:0000313" key="9">
    <source>
        <dbReference type="Proteomes" id="UP000274458"/>
    </source>
</evidence>
<evidence type="ECO:0000256" key="4">
    <source>
        <dbReference type="ARBA" id="ARBA00023136"/>
    </source>
</evidence>
<evidence type="ECO:0000256" key="3">
    <source>
        <dbReference type="ARBA" id="ARBA00022989"/>
    </source>
</evidence>
<dbReference type="PANTHER" id="PTHR22773">
    <property type="entry name" value="NADH DEHYDROGENASE"/>
    <property type="match status" value="1"/>
</dbReference>
<evidence type="ECO:0000313" key="8">
    <source>
        <dbReference type="EMBL" id="AZP36318.1"/>
    </source>
</evidence>
<keyword evidence="5" id="KW-0830">Ubiquinone</keyword>
<feature type="transmembrane region" description="Helical" evidence="5">
    <location>
        <begin position="199"/>
        <end position="222"/>
    </location>
</feature>
<dbReference type="HAMAP" id="MF_00445">
    <property type="entry name" value="NDH1_NuoN_1"/>
    <property type="match status" value="1"/>
</dbReference>
<feature type="transmembrane region" description="Helical" evidence="5">
    <location>
        <begin position="127"/>
        <end position="147"/>
    </location>
</feature>
<feature type="transmembrane region" description="Helical" evidence="5">
    <location>
        <begin position="359"/>
        <end position="382"/>
    </location>
</feature>
<dbReference type="GO" id="GO:0012505">
    <property type="term" value="C:endomembrane system"/>
    <property type="evidence" value="ECO:0007669"/>
    <property type="project" value="UniProtKB-SubCell"/>
</dbReference>
<feature type="transmembrane region" description="Helical" evidence="5">
    <location>
        <begin position="444"/>
        <end position="463"/>
    </location>
</feature>
<keyword evidence="3 5" id="KW-1133">Transmembrane helix</keyword>
<comment type="function">
    <text evidence="5">NDH-1 shuttles electrons from NADH, via FMN and iron-sulfur (Fe-S) centers, to quinones in the respiratory chain. The immediate electron acceptor for the enzyme in this species is believed to be ubiquinone. Couples the redox reaction to proton translocation (for every two electrons transferred, four hydrogen ions are translocated across the cytoplasmic membrane), and thus conserves the redox energy in a proton gradient.</text>
</comment>
<evidence type="ECO:0000256" key="1">
    <source>
        <dbReference type="ARBA" id="ARBA00004127"/>
    </source>
</evidence>
<gene>
    <name evidence="5 8" type="primary">nuoN</name>
    <name evidence="8" type="ORF">C3B56_00221</name>
</gene>
<feature type="transmembrane region" description="Helical" evidence="5">
    <location>
        <begin position="159"/>
        <end position="179"/>
    </location>
</feature>
<protein>
    <recommendedName>
        <fullName evidence="5">NADH-quinone oxidoreductase subunit N</fullName>
        <ecNumber evidence="5">7.1.1.-</ecNumber>
    </recommendedName>
    <alternativeName>
        <fullName evidence="5">NADH dehydrogenase I subunit N</fullName>
    </alternativeName>
    <alternativeName>
        <fullName evidence="5">NDH-1 subunit N</fullName>
    </alternativeName>
</protein>
<organism evidence="8 9">
    <name type="scientific">Candidatus Annandia adelgestsuga</name>
    <dbReference type="NCBI Taxonomy" id="1302411"/>
    <lineage>
        <taxon>Bacteria</taxon>
        <taxon>Pseudomonadati</taxon>
        <taxon>Pseudomonadota</taxon>
        <taxon>Gammaproteobacteria</taxon>
        <taxon>Enterobacterales</taxon>
        <taxon>Enterobacteriaceae</taxon>
        <taxon>Candidatus Annandia</taxon>
    </lineage>
</organism>
<keyword evidence="4 5" id="KW-0472">Membrane</keyword>
<dbReference type="AlphaFoldDB" id="A0A3S9J7G9"/>
<dbReference type="OrthoDB" id="9768329at2"/>
<dbReference type="EMBL" id="CP026513">
    <property type="protein sequence ID" value="AZP36318.1"/>
    <property type="molecule type" value="Genomic_DNA"/>
</dbReference>
<keyword evidence="5" id="KW-1278">Translocase</keyword>
<feature type="transmembrane region" description="Helical" evidence="5">
    <location>
        <begin position="35"/>
        <end position="53"/>
    </location>
</feature>
<feature type="transmembrane region" description="Helical" evidence="5">
    <location>
        <begin position="317"/>
        <end position="338"/>
    </location>
</feature>
<evidence type="ECO:0000256" key="5">
    <source>
        <dbReference type="HAMAP-Rule" id="MF_00445"/>
    </source>
</evidence>
<comment type="subcellular location">
    <subcellularLocation>
        <location evidence="5">Cell membrane</location>
        <topology evidence="5">Multi-pass membrane protein</topology>
    </subcellularLocation>
    <subcellularLocation>
        <location evidence="1">Endomembrane system</location>
        <topology evidence="1">Multi-pass membrane protein</topology>
    </subcellularLocation>
    <subcellularLocation>
        <location evidence="6">Membrane</location>
        <topology evidence="6">Multi-pass membrane protein</topology>
    </subcellularLocation>
</comment>
<feature type="transmembrane region" description="Helical" evidence="5">
    <location>
        <begin position="263"/>
        <end position="285"/>
    </location>
</feature>
<feature type="transmembrane region" description="Helical" evidence="5">
    <location>
        <begin position="105"/>
        <end position="121"/>
    </location>
</feature>
<feature type="transmembrane region" description="Helical" evidence="5">
    <location>
        <begin position="402"/>
        <end position="424"/>
    </location>
</feature>
<feature type="transmembrane region" description="Helical" evidence="5">
    <location>
        <begin position="6"/>
        <end position="28"/>
    </location>
</feature>
<dbReference type="InterPro" id="IPR010096">
    <property type="entry name" value="NADH-Q_OxRdtase_suN/2"/>
</dbReference>
<evidence type="ECO:0000256" key="2">
    <source>
        <dbReference type="ARBA" id="ARBA00022692"/>
    </source>
</evidence>
<proteinExistence type="inferred from homology"/>
<keyword evidence="5" id="KW-0874">Quinone</keyword>
<feature type="transmembrane region" description="Helical" evidence="5">
    <location>
        <begin position="73"/>
        <end position="93"/>
    </location>
</feature>
<keyword evidence="5" id="KW-1003">Cell membrane</keyword>
<dbReference type="InterPro" id="IPR001750">
    <property type="entry name" value="ND/Mrp_TM"/>
</dbReference>
<feature type="transmembrane region" description="Helical" evidence="5">
    <location>
        <begin position="234"/>
        <end position="257"/>
    </location>
</feature>
<dbReference type="EC" id="7.1.1.-" evidence="5"/>
<name>A0A3S9J7G9_9ENTR</name>
<keyword evidence="8" id="KW-0560">Oxidoreductase</keyword>
<dbReference type="GO" id="GO:0042773">
    <property type="term" value="P:ATP synthesis coupled electron transport"/>
    <property type="evidence" value="ECO:0007669"/>
    <property type="project" value="InterPro"/>
</dbReference>
<dbReference type="Pfam" id="PF00361">
    <property type="entry name" value="Proton_antipo_M"/>
    <property type="match status" value="1"/>
</dbReference>
<keyword evidence="9" id="KW-1185">Reference proteome</keyword>
<dbReference type="Proteomes" id="UP000274458">
    <property type="component" value="Chromosome"/>
</dbReference>
<feature type="domain" description="NADH:quinone oxidoreductase/Mrp antiporter transmembrane" evidence="7">
    <location>
        <begin position="125"/>
        <end position="415"/>
    </location>
</feature>
<dbReference type="KEGG" id="aade:C3B56_00221"/>
<dbReference type="RefSeq" id="WP_126071590.1">
    <property type="nucleotide sequence ID" value="NZ_CP026513.1"/>
</dbReference>
<comment type="catalytic activity">
    <reaction evidence="5">
        <text>a quinone + NADH + 5 H(+)(in) = a quinol + NAD(+) + 4 H(+)(out)</text>
        <dbReference type="Rhea" id="RHEA:57888"/>
        <dbReference type="ChEBI" id="CHEBI:15378"/>
        <dbReference type="ChEBI" id="CHEBI:24646"/>
        <dbReference type="ChEBI" id="CHEBI:57540"/>
        <dbReference type="ChEBI" id="CHEBI:57945"/>
        <dbReference type="ChEBI" id="CHEBI:132124"/>
    </reaction>
</comment>
<evidence type="ECO:0000256" key="6">
    <source>
        <dbReference type="RuleBase" id="RU000320"/>
    </source>
</evidence>
<comment type="similarity">
    <text evidence="5">Belongs to the complex I subunit 2 family.</text>
</comment>